<keyword evidence="1" id="KW-1133">Transmembrane helix</keyword>
<protein>
    <recommendedName>
        <fullName evidence="4">Transmembrane protein</fullName>
    </recommendedName>
</protein>
<dbReference type="EMBL" id="CAJJDN010000025">
    <property type="protein sequence ID" value="CAD8069288.1"/>
    <property type="molecule type" value="Genomic_DNA"/>
</dbReference>
<sequence length="110" mass="13219">MAMLFLMNKKLNKNQVRLLQIKNLYHESLKASLFSGLCISKNHTQMNTDRQYGLLLWLMRFIFCLQYLVMAIKVQWNSNLKSRQNVHLIFSLHFKQFQNLIIIFFPPKIE</sequence>
<evidence type="ECO:0000256" key="1">
    <source>
        <dbReference type="SAM" id="Phobius"/>
    </source>
</evidence>
<organism evidence="2 3">
    <name type="scientific">Paramecium sonneborni</name>
    <dbReference type="NCBI Taxonomy" id="65129"/>
    <lineage>
        <taxon>Eukaryota</taxon>
        <taxon>Sar</taxon>
        <taxon>Alveolata</taxon>
        <taxon>Ciliophora</taxon>
        <taxon>Intramacronucleata</taxon>
        <taxon>Oligohymenophorea</taxon>
        <taxon>Peniculida</taxon>
        <taxon>Parameciidae</taxon>
        <taxon>Paramecium</taxon>
    </lineage>
</organism>
<reference evidence="2" key="1">
    <citation type="submission" date="2021-01" db="EMBL/GenBank/DDBJ databases">
        <authorList>
            <consortium name="Genoscope - CEA"/>
            <person name="William W."/>
        </authorList>
    </citation>
    <scope>NUCLEOTIDE SEQUENCE</scope>
</reference>
<name>A0A8S1LM42_9CILI</name>
<evidence type="ECO:0000313" key="2">
    <source>
        <dbReference type="EMBL" id="CAD8069288.1"/>
    </source>
</evidence>
<keyword evidence="1" id="KW-0812">Transmembrane</keyword>
<evidence type="ECO:0008006" key="4">
    <source>
        <dbReference type="Google" id="ProtNLM"/>
    </source>
</evidence>
<accession>A0A8S1LM42</accession>
<dbReference type="Proteomes" id="UP000692954">
    <property type="component" value="Unassembled WGS sequence"/>
</dbReference>
<evidence type="ECO:0000313" key="3">
    <source>
        <dbReference type="Proteomes" id="UP000692954"/>
    </source>
</evidence>
<gene>
    <name evidence="2" type="ORF">PSON_ATCC_30995.1.T0250174</name>
</gene>
<comment type="caution">
    <text evidence="2">The sequence shown here is derived from an EMBL/GenBank/DDBJ whole genome shotgun (WGS) entry which is preliminary data.</text>
</comment>
<dbReference type="AlphaFoldDB" id="A0A8S1LM42"/>
<proteinExistence type="predicted"/>
<keyword evidence="1" id="KW-0472">Membrane</keyword>
<keyword evidence="3" id="KW-1185">Reference proteome</keyword>
<feature type="transmembrane region" description="Helical" evidence="1">
    <location>
        <begin position="54"/>
        <end position="74"/>
    </location>
</feature>